<dbReference type="PANTHER" id="PTHR22953">
    <property type="entry name" value="ACID PHOSPHATASE RELATED"/>
    <property type="match status" value="1"/>
</dbReference>
<proteinExistence type="predicted"/>
<feature type="region of interest" description="Disordered" evidence="2">
    <location>
        <begin position="572"/>
        <end position="595"/>
    </location>
</feature>
<name>A0A4R1I402_PSEEN</name>
<dbReference type="PROSITE" id="PS51318">
    <property type="entry name" value="TAT"/>
    <property type="match status" value="1"/>
</dbReference>
<evidence type="ECO:0000313" key="5">
    <source>
        <dbReference type="Proteomes" id="UP000295560"/>
    </source>
</evidence>
<feature type="compositionally biased region" description="Polar residues" evidence="2">
    <location>
        <begin position="498"/>
        <end position="507"/>
    </location>
</feature>
<dbReference type="Pfam" id="PF00149">
    <property type="entry name" value="Metallophos"/>
    <property type="match status" value="1"/>
</dbReference>
<dbReference type="PANTHER" id="PTHR22953:SF153">
    <property type="entry name" value="PURPLE ACID PHOSPHATASE"/>
    <property type="match status" value="1"/>
</dbReference>
<gene>
    <name evidence="4" type="ORF">EV378_0533</name>
</gene>
<dbReference type="OrthoDB" id="9804511at2"/>
<sequence length="595" mass="63483">MSVNPRGETPDVGVPVAVAEHMTVAEQHEWISGFLRRHVVSRRTALRGGAGALAALGLATAPWAQASRALAATAPVSVIGRHLSFGADACGQMAIGGELTAQPGAGDMVVDLGVDTRYGQRLPVEVRHLVSQVPQVDGSIRGAEQWFVHAHAAHLHPGATYHYRFRMPDGTVTPDATFRTAPPRGHRDPFVFTAFADQGVNVDAPDGQQGFSDNYYKPDDTLRTPAPSDTLIQRVAADRPAFHLLAGDICYADPSGYGRPVKSSGPADPPAGFDKFDPTVWTAYLGAIERSAASTPWMFATGNHDMEALYDDNRSPGGATHGYGGHRARLDLPGNGPKGCPSVYTFTHGTVGVVSVDANDLSAEIPTNAGYSGGEQLRWLERTLAGLRNDPGVDFVIAFFHHCAFATSGSHASDAGVRAALAPLFDRYRVDLVVQGHNHQYERTNPIRNGRSTPAPDGATVHPARDGTTYVCVGSGGRPRYTWQPGETDRYRGRQGPDSGTTVTSFQAGPDGAKSPETVDWSQARYLGYAYLRCEVRPGRPGGTSRLRLRTITDLGTEIDRVDLVRDVPRHGSQAHPAGWTSHSSGLSVPGAVGV</sequence>
<evidence type="ECO:0000256" key="2">
    <source>
        <dbReference type="SAM" id="MobiDB-lite"/>
    </source>
</evidence>
<dbReference type="InterPro" id="IPR004843">
    <property type="entry name" value="Calcineurin-like_PHP"/>
</dbReference>
<evidence type="ECO:0000313" key="4">
    <source>
        <dbReference type="EMBL" id="TCK24742.1"/>
    </source>
</evidence>
<dbReference type="RefSeq" id="WP_132421158.1">
    <property type="nucleotide sequence ID" value="NZ_SMFZ01000001.1"/>
</dbReference>
<dbReference type="InterPro" id="IPR029052">
    <property type="entry name" value="Metallo-depent_PP-like"/>
</dbReference>
<dbReference type="InterPro" id="IPR006311">
    <property type="entry name" value="TAT_signal"/>
</dbReference>
<protein>
    <submittedName>
        <fullName evidence="4">Calcineurin-like phosphoesterase family protein</fullName>
    </submittedName>
</protein>
<dbReference type="Gene3D" id="3.60.21.10">
    <property type="match status" value="1"/>
</dbReference>
<accession>A0A4R1I402</accession>
<dbReference type="AlphaFoldDB" id="A0A4R1I402"/>
<dbReference type="InterPro" id="IPR039331">
    <property type="entry name" value="PAPs-like"/>
</dbReference>
<evidence type="ECO:0000259" key="3">
    <source>
        <dbReference type="Pfam" id="PF00149"/>
    </source>
</evidence>
<keyword evidence="5" id="KW-1185">Reference proteome</keyword>
<evidence type="ECO:0000256" key="1">
    <source>
        <dbReference type="ARBA" id="ARBA00022729"/>
    </source>
</evidence>
<feature type="region of interest" description="Disordered" evidence="2">
    <location>
        <begin position="443"/>
        <end position="466"/>
    </location>
</feature>
<reference evidence="4 5" key="1">
    <citation type="submission" date="2019-03" db="EMBL/GenBank/DDBJ databases">
        <title>Sequencing the genomes of 1000 actinobacteria strains.</title>
        <authorList>
            <person name="Klenk H.-P."/>
        </authorList>
    </citation>
    <scope>NUCLEOTIDE SEQUENCE [LARGE SCALE GENOMIC DNA]</scope>
    <source>
        <strain evidence="4 5">DSM 44969</strain>
    </source>
</reference>
<feature type="domain" description="Calcineurin-like phosphoesterase" evidence="3">
    <location>
        <begin position="230"/>
        <end position="441"/>
    </location>
</feature>
<organism evidence="4 5">
    <name type="scientific">Pseudonocardia endophytica</name>
    <dbReference type="NCBI Taxonomy" id="401976"/>
    <lineage>
        <taxon>Bacteria</taxon>
        <taxon>Bacillati</taxon>
        <taxon>Actinomycetota</taxon>
        <taxon>Actinomycetes</taxon>
        <taxon>Pseudonocardiales</taxon>
        <taxon>Pseudonocardiaceae</taxon>
        <taxon>Pseudonocardia</taxon>
    </lineage>
</organism>
<dbReference type="EMBL" id="SMFZ01000001">
    <property type="protein sequence ID" value="TCK24742.1"/>
    <property type="molecule type" value="Genomic_DNA"/>
</dbReference>
<dbReference type="GO" id="GO:0003993">
    <property type="term" value="F:acid phosphatase activity"/>
    <property type="evidence" value="ECO:0007669"/>
    <property type="project" value="InterPro"/>
</dbReference>
<keyword evidence="1" id="KW-0732">Signal</keyword>
<dbReference type="Proteomes" id="UP000295560">
    <property type="component" value="Unassembled WGS sequence"/>
</dbReference>
<dbReference type="SUPFAM" id="SSF56300">
    <property type="entry name" value="Metallo-dependent phosphatases"/>
    <property type="match status" value="1"/>
</dbReference>
<comment type="caution">
    <text evidence="4">The sequence shown here is derived from an EMBL/GenBank/DDBJ whole genome shotgun (WGS) entry which is preliminary data.</text>
</comment>
<feature type="region of interest" description="Disordered" evidence="2">
    <location>
        <begin position="482"/>
        <end position="516"/>
    </location>
</feature>